<keyword evidence="3" id="KW-1185">Reference proteome</keyword>
<evidence type="ECO:0000313" key="2">
    <source>
        <dbReference type="EMBL" id="EEP27349.1"/>
    </source>
</evidence>
<feature type="transmembrane region" description="Helical" evidence="1">
    <location>
        <begin position="20"/>
        <end position="44"/>
    </location>
</feature>
<accession>C4GE96</accession>
<evidence type="ECO:0000256" key="1">
    <source>
        <dbReference type="SAM" id="Phobius"/>
    </source>
</evidence>
<dbReference type="EMBL" id="ACIP02000007">
    <property type="protein sequence ID" value="EEP27349.1"/>
    <property type="molecule type" value="Genomic_DNA"/>
</dbReference>
<dbReference type="AlphaFoldDB" id="C4GE96"/>
<gene>
    <name evidence="2" type="ORF">GCWU000342_02043</name>
</gene>
<keyword evidence="1" id="KW-0812">Transmembrane</keyword>
<dbReference type="STRING" id="626523.GCWU000342_02043"/>
<organism evidence="2 3">
    <name type="scientific">Shuttleworthella satelles DSM 14600</name>
    <dbReference type="NCBI Taxonomy" id="626523"/>
    <lineage>
        <taxon>Bacteria</taxon>
        <taxon>Bacillati</taxon>
        <taxon>Bacillota</taxon>
        <taxon>Clostridia</taxon>
        <taxon>Lachnospirales</taxon>
        <taxon>Lachnospiraceae</taxon>
        <taxon>Shuttleworthella</taxon>
    </lineage>
</organism>
<keyword evidence="1" id="KW-0472">Membrane</keyword>
<comment type="caution">
    <text evidence="2">The sequence shown here is derived from an EMBL/GenBank/DDBJ whole genome shotgun (WGS) entry which is preliminary data.</text>
</comment>
<name>C4GE96_9FIRM</name>
<reference evidence="2" key="1">
    <citation type="submission" date="2009-04" db="EMBL/GenBank/DDBJ databases">
        <authorList>
            <person name="Weinstock G."/>
            <person name="Sodergren E."/>
            <person name="Clifton S."/>
            <person name="Fulton L."/>
            <person name="Fulton B."/>
            <person name="Courtney L."/>
            <person name="Fronick C."/>
            <person name="Harrison M."/>
            <person name="Strong C."/>
            <person name="Farmer C."/>
            <person name="Delahaunty K."/>
            <person name="Markovic C."/>
            <person name="Hall O."/>
            <person name="Minx P."/>
            <person name="Tomlinson C."/>
            <person name="Mitreva M."/>
            <person name="Nelson J."/>
            <person name="Hou S."/>
            <person name="Wollam A."/>
            <person name="Pepin K.H."/>
            <person name="Johnson M."/>
            <person name="Bhonagiri V."/>
            <person name="Nash W.E."/>
            <person name="Warren W."/>
            <person name="Chinwalla A."/>
            <person name="Mardis E.R."/>
            <person name="Wilson R.K."/>
        </authorList>
    </citation>
    <scope>NUCLEOTIDE SEQUENCE [LARGE SCALE GENOMIC DNA]</scope>
    <source>
        <strain evidence="2">DSM 14600</strain>
    </source>
</reference>
<sequence>MEPASTADITAKNKTTTSNVIPSTFIAFFSIISPNLLSFLSHLVRNKKM</sequence>
<evidence type="ECO:0000313" key="3">
    <source>
        <dbReference type="Proteomes" id="UP000003494"/>
    </source>
</evidence>
<proteinExistence type="predicted"/>
<dbReference type="HOGENOM" id="CLU_3140677_0_0_9"/>
<dbReference type="Proteomes" id="UP000003494">
    <property type="component" value="Unassembled WGS sequence"/>
</dbReference>
<keyword evidence="1" id="KW-1133">Transmembrane helix</keyword>
<protein>
    <submittedName>
        <fullName evidence="2">Uncharacterized protein</fullName>
    </submittedName>
</protein>